<feature type="compositionally biased region" description="Low complexity" evidence="1">
    <location>
        <begin position="171"/>
        <end position="188"/>
    </location>
</feature>
<accession>A0AAD8YIZ2</accession>
<gene>
    <name evidence="2" type="ORF">QTG54_002957</name>
</gene>
<dbReference type="EMBL" id="JATAAI010000004">
    <property type="protein sequence ID" value="KAK1746350.1"/>
    <property type="molecule type" value="Genomic_DNA"/>
</dbReference>
<feature type="compositionally biased region" description="Basic and acidic residues" evidence="1">
    <location>
        <begin position="251"/>
        <end position="260"/>
    </location>
</feature>
<evidence type="ECO:0000313" key="2">
    <source>
        <dbReference type="EMBL" id="KAK1746350.1"/>
    </source>
</evidence>
<reference evidence="2" key="1">
    <citation type="submission" date="2023-06" db="EMBL/GenBank/DDBJ databases">
        <title>Survivors Of The Sea: Transcriptome response of Skeletonema marinoi to long-term dormancy.</title>
        <authorList>
            <person name="Pinder M.I.M."/>
            <person name="Kourtchenko O."/>
            <person name="Robertson E.K."/>
            <person name="Larsson T."/>
            <person name="Maumus F."/>
            <person name="Osuna-Cruz C.M."/>
            <person name="Vancaester E."/>
            <person name="Stenow R."/>
            <person name="Vandepoele K."/>
            <person name="Ploug H."/>
            <person name="Bruchert V."/>
            <person name="Godhe A."/>
            <person name="Topel M."/>
        </authorList>
    </citation>
    <scope>NUCLEOTIDE SEQUENCE</scope>
    <source>
        <strain evidence="2">R05AC</strain>
    </source>
</reference>
<feature type="compositionally biased region" description="Polar residues" evidence="1">
    <location>
        <begin position="19"/>
        <end position="28"/>
    </location>
</feature>
<keyword evidence="3" id="KW-1185">Reference proteome</keyword>
<evidence type="ECO:0000256" key="1">
    <source>
        <dbReference type="SAM" id="MobiDB-lite"/>
    </source>
</evidence>
<feature type="region of interest" description="Disordered" evidence="1">
    <location>
        <begin position="251"/>
        <end position="272"/>
    </location>
</feature>
<protein>
    <submittedName>
        <fullName evidence="2">Uncharacterized protein</fullName>
    </submittedName>
</protein>
<proteinExistence type="predicted"/>
<evidence type="ECO:0000313" key="3">
    <source>
        <dbReference type="Proteomes" id="UP001224775"/>
    </source>
</evidence>
<feature type="region of interest" description="Disordered" evidence="1">
    <location>
        <begin position="1"/>
        <end position="188"/>
    </location>
</feature>
<feature type="compositionally biased region" description="Acidic residues" evidence="1">
    <location>
        <begin position="261"/>
        <end position="272"/>
    </location>
</feature>
<name>A0AAD8YIZ2_9STRA</name>
<dbReference type="AlphaFoldDB" id="A0AAD8YIZ2"/>
<comment type="caution">
    <text evidence="2">The sequence shown here is derived from an EMBL/GenBank/DDBJ whole genome shotgun (WGS) entry which is preliminary data.</text>
</comment>
<organism evidence="2 3">
    <name type="scientific">Skeletonema marinoi</name>
    <dbReference type="NCBI Taxonomy" id="267567"/>
    <lineage>
        <taxon>Eukaryota</taxon>
        <taxon>Sar</taxon>
        <taxon>Stramenopiles</taxon>
        <taxon>Ochrophyta</taxon>
        <taxon>Bacillariophyta</taxon>
        <taxon>Coscinodiscophyceae</taxon>
        <taxon>Thalassiosirophycidae</taxon>
        <taxon>Thalassiosirales</taxon>
        <taxon>Skeletonemataceae</taxon>
        <taxon>Skeletonema</taxon>
        <taxon>Skeletonema marinoi-dohrnii complex</taxon>
    </lineage>
</organism>
<dbReference type="Proteomes" id="UP001224775">
    <property type="component" value="Unassembled WGS sequence"/>
</dbReference>
<feature type="compositionally biased region" description="Polar residues" evidence="1">
    <location>
        <begin position="45"/>
        <end position="57"/>
    </location>
</feature>
<sequence length="272" mass="30203">MSSPSVFHAPVVLDEKRQVNISDSYQRNNHSKKRRPVDPPEEGNLLQSDGYNTTNNTFKRRRASPDDIFGTLSLKPPDPPAHSFCKRKKEHNDDDSIGNSSDGGDRRYAKLPRCQNDNDDELHGRAIQSKRRADGTSQITSSSTKPDPPSDHTADATQQNTSEMDNEMSIDDTSSINSNSDGSISEGSLQRAMYQAVFGRRNNAQHQFHSIPATVSGSGGNGTGCCYDAVDSKIEELIRRSRIDAEIRSIKEGKQITKEQEQDDEDKMEMDG</sequence>